<evidence type="ECO:0000256" key="7">
    <source>
        <dbReference type="SAM" id="Phobius"/>
    </source>
</evidence>
<feature type="compositionally biased region" description="Polar residues" evidence="6">
    <location>
        <begin position="1210"/>
        <end position="1227"/>
    </location>
</feature>
<dbReference type="InterPro" id="IPR036179">
    <property type="entry name" value="Ig-like_dom_sf"/>
</dbReference>
<evidence type="ECO:0000256" key="8">
    <source>
        <dbReference type="SAM" id="SignalP"/>
    </source>
</evidence>
<sequence length="1310" mass="142150">MFSTDHRSLSMSPITSNHMAFVGLLLMVQSTAASPLSTLSSASTDSVPSDLAATFPLQTRPFLTEPNEEPYLVREGEKGPELNCSVSKQYRDRSRYELEWTKIVGETPILVSRNERLFASSGADGYALSDTLAQNGEYHLRLKGIQFARDNGRFFCALIDTETRQQMLSEPAHVVVLVPPQTPLIAAQPTEAAREGEFVTVRCESQDGNPLPRFQWLFDNRTRVPDTWFHERHEGSGTKTRAISTLQWHLTRSDNGAYLTCQVWNKALKEGEFISAETNRLNVLYAPRVKVVPSVSELNIEEGERLDLKCTADANPPAANFAWTHLPSGEVHSEREWRVHVRRAHAGEFRCTATNSLDSGSERIRLNVLYGPTVHIRTANGGASGGSVVSPVEGERLVIDCEADANPKADAIAWTGPGGFQRNGSRLVIESVNRAHAGNFTCTAWNTLTLSSFVSKSSVSVPQSAVVIRAGFARVLVDVRRRPGPASISAKQTSLNVGEPITLGCGTDGDAGSPPARFRWAGPPTKGMYERTATEWNRAQLKLSDAQLAHNGVYRCVAFNELGQGEEASIRVTVVEPARISRPPMPTKILSNGATDVSIECEARGFPRPTVRWLRDDVQLPTDSFGHWTLTEKTSDPFPDCRPEESCVHAVLSILRFAHPVGWADKGNYTCEAQNSPTAQPTSGTSILTVIHQPIVLNERFAEGMALAAAEPGTSTRIVCRISARPEPKVTWSRDGQEIGADFGGGEYKRHLSKARDAVDEFESVLELREVSERHFGVFTCEARNGVGEKASVDIRLQTPSRPQTPLQARLLQSGLTWLMVGWRPAFDGGERQNFELEYRMVNPYSGKAGGDGQTDTFVFTPHNWTTMTFYGIDGDREFSARPDTYLVHNLTQLRPQSTFWYRVRARNSRGMSDWTAIANGETADARESMDIQAPEQAMYLADEQKLVVQPLRYSLSHCLLVYLSSEEDGLWRSLGCFPLAESDGIVHGILAAERFKVRYCMLNDLTKCSSGLKIFVEQIASAPSVWMIAFIFCSVSVLSLSILIALLCCRRRFQQKINAAVRRSATANGIMRPTKKKLNLNGGVVVDRIDIGSPIASGGNGKNTAPNGSQTDSGVFTLGSNSATAAANAVAANGLVGGKTTGILLGAMCDEGPNFSPSGDSEWTNGVVASSLPQQQQLEPYDFSNDPFLQEFAAANALGGIVVVENALHQSSSTESSPSIGHQPGQQGKPPNPYSKFFNGFPSSLLGTGERGAANGSRAPPIAGGGEGGAGNSSNEQLIGAGSDSSASDSSSFRNGGGGGVRVMREIIV</sequence>
<evidence type="ECO:0000259" key="9">
    <source>
        <dbReference type="PROSITE" id="PS50835"/>
    </source>
</evidence>
<feature type="domain" description="Ig-like" evidence="9">
    <location>
        <begin position="180"/>
        <end position="282"/>
    </location>
</feature>
<dbReference type="SMART" id="SM00409">
    <property type="entry name" value="IG"/>
    <property type="match status" value="7"/>
</dbReference>
<dbReference type="GO" id="GO:0050839">
    <property type="term" value="F:cell adhesion molecule binding"/>
    <property type="evidence" value="ECO:0007669"/>
    <property type="project" value="TreeGrafter"/>
</dbReference>
<feature type="signal peptide" evidence="8">
    <location>
        <begin position="1"/>
        <end position="33"/>
    </location>
</feature>
<dbReference type="CDD" id="cd00096">
    <property type="entry name" value="Ig"/>
    <property type="match status" value="3"/>
</dbReference>
<dbReference type="GO" id="GO:0005911">
    <property type="term" value="C:cell-cell junction"/>
    <property type="evidence" value="ECO:0007669"/>
    <property type="project" value="TreeGrafter"/>
</dbReference>
<proteinExistence type="predicted"/>
<feature type="domain" description="Ig-like" evidence="9">
    <location>
        <begin position="483"/>
        <end position="573"/>
    </location>
</feature>
<keyword evidence="2 7" id="KW-0472">Membrane</keyword>
<dbReference type="InterPro" id="IPR051275">
    <property type="entry name" value="Cell_adhesion_signaling"/>
</dbReference>
<dbReference type="InterPro" id="IPR013783">
    <property type="entry name" value="Ig-like_fold"/>
</dbReference>
<dbReference type="GO" id="GO:0005886">
    <property type="term" value="C:plasma membrane"/>
    <property type="evidence" value="ECO:0007669"/>
    <property type="project" value="TreeGrafter"/>
</dbReference>
<organism evidence="10 11">
    <name type="scientific">Globodera rostochiensis</name>
    <name type="common">Golden nematode worm</name>
    <name type="synonym">Heterodera rostochiensis</name>
    <dbReference type="NCBI Taxonomy" id="31243"/>
    <lineage>
        <taxon>Eukaryota</taxon>
        <taxon>Metazoa</taxon>
        <taxon>Ecdysozoa</taxon>
        <taxon>Nematoda</taxon>
        <taxon>Chromadorea</taxon>
        <taxon>Rhabditida</taxon>
        <taxon>Tylenchina</taxon>
        <taxon>Tylenchomorpha</taxon>
        <taxon>Tylenchoidea</taxon>
        <taxon>Heteroderidae</taxon>
        <taxon>Heteroderinae</taxon>
        <taxon>Globodera</taxon>
    </lineage>
</organism>
<dbReference type="Pfam" id="PF13927">
    <property type="entry name" value="Ig_3"/>
    <property type="match status" value="3"/>
</dbReference>
<feature type="domain" description="Ig-like" evidence="9">
    <location>
        <begin position="372"/>
        <end position="460"/>
    </location>
</feature>
<feature type="domain" description="Ig-like" evidence="9">
    <location>
        <begin position="694"/>
        <end position="794"/>
    </location>
</feature>
<evidence type="ECO:0000313" key="11">
    <source>
        <dbReference type="WBParaSite" id="Gr19_v10_g596.t1"/>
    </source>
</evidence>
<dbReference type="SMART" id="SM00060">
    <property type="entry name" value="FN3"/>
    <property type="match status" value="1"/>
</dbReference>
<feature type="compositionally biased region" description="Low complexity" evidence="6">
    <location>
        <begin position="1273"/>
        <end position="1293"/>
    </location>
</feature>
<dbReference type="InterPro" id="IPR056069">
    <property type="entry name" value="DUF7652"/>
</dbReference>
<dbReference type="GO" id="GO:0098609">
    <property type="term" value="P:cell-cell adhesion"/>
    <property type="evidence" value="ECO:0007669"/>
    <property type="project" value="TreeGrafter"/>
</dbReference>
<dbReference type="SMART" id="SM00408">
    <property type="entry name" value="IGc2"/>
    <property type="match status" value="6"/>
</dbReference>
<keyword evidence="7" id="KW-0812">Transmembrane</keyword>
<dbReference type="InterPro" id="IPR003599">
    <property type="entry name" value="Ig_sub"/>
</dbReference>
<keyword evidence="4" id="KW-0325">Glycoprotein</keyword>
<dbReference type="Pfam" id="PF08205">
    <property type="entry name" value="C2-set_2"/>
    <property type="match status" value="1"/>
</dbReference>
<keyword evidence="3" id="KW-1015">Disulfide bond</keyword>
<feature type="transmembrane region" description="Helical" evidence="7">
    <location>
        <begin position="1026"/>
        <end position="1049"/>
    </location>
</feature>
<feature type="domain" description="Ig-like" evidence="9">
    <location>
        <begin position="61"/>
        <end position="169"/>
    </location>
</feature>
<dbReference type="InterPro" id="IPR013162">
    <property type="entry name" value="CD80_C2-set"/>
</dbReference>
<feature type="domain" description="Ig-like" evidence="9">
    <location>
        <begin position="287"/>
        <end position="367"/>
    </location>
</feature>
<dbReference type="InterPro" id="IPR007110">
    <property type="entry name" value="Ig-like_dom"/>
</dbReference>
<evidence type="ECO:0000313" key="10">
    <source>
        <dbReference type="Proteomes" id="UP000887572"/>
    </source>
</evidence>
<dbReference type="PROSITE" id="PS50835">
    <property type="entry name" value="IG_LIKE"/>
    <property type="match status" value="7"/>
</dbReference>
<dbReference type="Pfam" id="PF24665">
    <property type="entry name" value="DUF7652"/>
    <property type="match status" value="1"/>
</dbReference>
<dbReference type="Proteomes" id="UP000887572">
    <property type="component" value="Unplaced"/>
</dbReference>
<comment type="subcellular location">
    <subcellularLocation>
        <location evidence="1">Membrane</location>
        <topology evidence="1">Single-pass type I membrane protein</topology>
    </subcellularLocation>
</comment>
<keyword evidence="10" id="KW-1185">Reference proteome</keyword>
<feature type="chain" id="PRO_5037747130" evidence="8">
    <location>
        <begin position="34"/>
        <end position="1310"/>
    </location>
</feature>
<dbReference type="PANTHER" id="PTHR11640">
    <property type="entry name" value="NEPHRIN"/>
    <property type="match status" value="1"/>
</dbReference>
<dbReference type="PANTHER" id="PTHR11640:SF31">
    <property type="entry name" value="IRREGULAR CHIASM C-ROUGHEST PROTEIN-RELATED"/>
    <property type="match status" value="1"/>
</dbReference>
<evidence type="ECO:0000256" key="1">
    <source>
        <dbReference type="ARBA" id="ARBA00004479"/>
    </source>
</evidence>
<reference evidence="11" key="1">
    <citation type="submission" date="2022-11" db="UniProtKB">
        <authorList>
            <consortium name="WormBaseParasite"/>
        </authorList>
    </citation>
    <scope>IDENTIFICATION</scope>
</reference>
<feature type="domain" description="Ig-like" evidence="9">
    <location>
        <begin position="577"/>
        <end position="689"/>
    </location>
</feature>
<evidence type="ECO:0000256" key="3">
    <source>
        <dbReference type="ARBA" id="ARBA00023157"/>
    </source>
</evidence>
<dbReference type="CDD" id="cd00063">
    <property type="entry name" value="FN3"/>
    <property type="match status" value="1"/>
</dbReference>
<dbReference type="Gene3D" id="2.60.40.10">
    <property type="entry name" value="Immunoglobulins"/>
    <property type="match status" value="8"/>
</dbReference>
<name>A0A914I1B2_GLORO</name>
<evidence type="ECO:0000256" key="4">
    <source>
        <dbReference type="ARBA" id="ARBA00023180"/>
    </source>
</evidence>
<keyword evidence="8" id="KW-0732">Signal</keyword>
<dbReference type="InterPro" id="IPR036116">
    <property type="entry name" value="FN3_sf"/>
</dbReference>
<feature type="region of interest" description="Disordered" evidence="6">
    <location>
        <begin position="1210"/>
        <end position="1300"/>
    </location>
</feature>
<dbReference type="WBParaSite" id="Gr19_v10_g596.t1">
    <property type="protein sequence ID" value="Gr19_v10_g596.t1"/>
    <property type="gene ID" value="Gr19_v10_g596"/>
</dbReference>
<dbReference type="SUPFAM" id="SSF49265">
    <property type="entry name" value="Fibronectin type III"/>
    <property type="match status" value="1"/>
</dbReference>
<protein>
    <submittedName>
        <fullName evidence="11">Ig-like domain-containing protein</fullName>
    </submittedName>
</protein>
<evidence type="ECO:0000256" key="5">
    <source>
        <dbReference type="ARBA" id="ARBA00023319"/>
    </source>
</evidence>
<evidence type="ECO:0000256" key="6">
    <source>
        <dbReference type="SAM" id="MobiDB-lite"/>
    </source>
</evidence>
<accession>A0A914I1B2</accession>
<evidence type="ECO:0000256" key="2">
    <source>
        <dbReference type="ARBA" id="ARBA00023136"/>
    </source>
</evidence>
<dbReference type="InterPro" id="IPR003961">
    <property type="entry name" value="FN3_dom"/>
</dbReference>
<dbReference type="InterPro" id="IPR003598">
    <property type="entry name" value="Ig_sub2"/>
</dbReference>
<keyword evidence="5" id="KW-0393">Immunoglobulin domain</keyword>
<dbReference type="SUPFAM" id="SSF48726">
    <property type="entry name" value="Immunoglobulin"/>
    <property type="match status" value="6"/>
</dbReference>
<keyword evidence="7" id="KW-1133">Transmembrane helix</keyword>